<gene>
    <name evidence="4" type="ORF">SBOR_7201</name>
</gene>
<dbReference type="InterPro" id="IPR035979">
    <property type="entry name" value="RBD_domain_sf"/>
</dbReference>
<feature type="compositionally biased region" description="Polar residues" evidence="2">
    <location>
        <begin position="1054"/>
        <end position="1071"/>
    </location>
</feature>
<feature type="region of interest" description="Disordered" evidence="2">
    <location>
        <begin position="265"/>
        <end position="323"/>
    </location>
</feature>
<evidence type="ECO:0000256" key="1">
    <source>
        <dbReference type="PROSITE-ProRule" id="PRU00176"/>
    </source>
</evidence>
<dbReference type="SUPFAM" id="SSF54928">
    <property type="entry name" value="RNA-binding domain, RBD"/>
    <property type="match status" value="1"/>
</dbReference>
<dbReference type="Proteomes" id="UP000019487">
    <property type="component" value="Unassembled WGS sequence"/>
</dbReference>
<name>W9C9C7_SCLBF</name>
<feature type="compositionally biased region" description="Polar residues" evidence="2">
    <location>
        <begin position="1101"/>
        <end position="1117"/>
    </location>
</feature>
<feature type="region of interest" description="Disordered" evidence="2">
    <location>
        <begin position="655"/>
        <end position="714"/>
    </location>
</feature>
<feature type="compositionally biased region" description="Basic and acidic residues" evidence="2">
    <location>
        <begin position="1028"/>
        <end position="1040"/>
    </location>
</feature>
<feature type="compositionally biased region" description="Polar residues" evidence="2">
    <location>
        <begin position="1079"/>
        <end position="1093"/>
    </location>
</feature>
<feature type="region of interest" description="Disordered" evidence="2">
    <location>
        <begin position="619"/>
        <end position="639"/>
    </location>
</feature>
<dbReference type="HOGENOM" id="CLU_284562_0_0_1"/>
<evidence type="ECO:0000256" key="2">
    <source>
        <dbReference type="SAM" id="MobiDB-lite"/>
    </source>
</evidence>
<dbReference type="EMBL" id="AYSA01000389">
    <property type="protein sequence ID" value="ESZ92393.1"/>
    <property type="molecule type" value="Genomic_DNA"/>
</dbReference>
<feature type="region of interest" description="Disordered" evidence="2">
    <location>
        <begin position="1028"/>
        <end position="1201"/>
    </location>
</feature>
<feature type="domain" description="RRM" evidence="3">
    <location>
        <begin position="544"/>
        <end position="620"/>
    </location>
</feature>
<evidence type="ECO:0000313" key="5">
    <source>
        <dbReference type="Proteomes" id="UP000019487"/>
    </source>
</evidence>
<protein>
    <recommendedName>
        <fullName evidence="3">RRM domain-containing protein</fullName>
    </recommendedName>
</protein>
<sequence>MNQQPPLYPVVPVHMNMIQHNYQPHANLGSYIMAGQTSQAPETSQAPQTSQAPEPTTTTPTIWQVRNHVTAPAYISTKFCRFEKRGVVENQRVNRILHTNVNADIHAKVASLRKIYPELIRDVKKPTNWDDLYWLWDAADIQLEGPEFLYYVMHQIGDENEQLDRNFDWRKQEIEDYAKSWVIRNRELALNAVAGSMYRLFCSDPDEIDDFDDFDDFDQKLKPILINTLEAHRLHLLRDNSLNFVHASVSNLLQSCSMPQKLHHQAANSSRARAVSDKGDHLGQSGERVNRSAMPVTTGGQPMATPAGEMSPGPHGIGSTQARSRSILHGGRNLSMPLTLTTQSQSTPVKQAEKKDLNSAIPNQPQTYDHFMEIQRNMPTGLDISPHRPDSHRNDNGFRNKPRPSGHSIETPRNKRNQWTTAHGNAHQNKFVHQSHVNQQNVPGYTTVSPPRAVQSEPIYVRNFQPASNSFGDTSNQPMGNAGLVGSRMELPNDARKLKTFQRSDTNLSLNLGRMEGDPKLQKTDEFLVFRYGDPSVPRNSYGRTLYLKGPDLNMFRTHQLSELMSTVGKVVSIKYLLKPQNNGPAFVTFDADVVALAIQRFDGYKMHDGRLLTAGYPHDTMRERSNSNSSYNSYHGDNRVRYMPNAGLDCRAYSGRGSISQHRPSRSQSGQVPFQYPNGNHMTSGNISEFSPRRSNSKPVHSYPAPYAPVTHQQSPRGVAIGAVLSEVMQHERGIAQFQHQQQQNQMPLAVMNNRTNAAGTVHHRSYGGSNRETHLPNSRYGPGLTMANIPSLPRNRKENSPIKQTYIGDMQSTSPRKDLSNHPGSKHKKTSTSRQNTSTVTAPIVTPVRSLSQSQLERLAAEKAVGQTLDVASPENSPSCVVTSSTTNQVFTAEPGALDMEIIKQIPVTDPVPSDYINKVLPKSSSEIVNAKASEPVSQGKIKNSKKNKKQFKSTSKIDIDKENIFVSSTPAIISPVDSECTNPTLISDDRLSSGDWIRKPSVSSVESKSNDHLKDAIFKSQAGKNETEKLVEREKASAESVGTEIKPEFIPTSNITPASTLPNVSAVKSNHKRSKTGGSLNDSMSKSRSASAKDLKKQTQSNNSDNHDSSTAATGSIRKAEPKTAKSQEKTYLDGDAKFSGQLDQPKMDSNKKKCGLPEANQEKGQHTVSGIPTNSSDWPALAISKSPPSSIADGKPPQLPVLPALNLRRTKELILPALPLKPRRPSNDTLGSDVWPFVRSCKRMVLPESTGG</sequence>
<evidence type="ECO:0000259" key="3">
    <source>
        <dbReference type="PROSITE" id="PS50102"/>
    </source>
</evidence>
<evidence type="ECO:0000313" key="4">
    <source>
        <dbReference type="EMBL" id="ESZ92393.1"/>
    </source>
</evidence>
<feature type="region of interest" description="Disordered" evidence="2">
    <location>
        <begin position="767"/>
        <end position="841"/>
    </location>
</feature>
<organism evidence="4 5">
    <name type="scientific">Sclerotinia borealis (strain F-4128)</name>
    <dbReference type="NCBI Taxonomy" id="1432307"/>
    <lineage>
        <taxon>Eukaryota</taxon>
        <taxon>Fungi</taxon>
        <taxon>Dikarya</taxon>
        <taxon>Ascomycota</taxon>
        <taxon>Pezizomycotina</taxon>
        <taxon>Leotiomycetes</taxon>
        <taxon>Helotiales</taxon>
        <taxon>Sclerotiniaceae</taxon>
        <taxon>Sclerotinia</taxon>
    </lineage>
</organism>
<feature type="compositionally biased region" description="Basic and acidic residues" evidence="2">
    <location>
        <begin position="1121"/>
        <end position="1140"/>
    </location>
</feature>
<feature type="region of interest" description="Disordered" evidence="2">
    <location>
        <begin position="379"/>
        <end position="414"/>
    </location>
</feature>
<dbReference type="Gene3D" id="3.30.70.330">
    <property type="match status" value="1"/>
</dbReference>
<dbReference type="PROSITE" id="PS50102">
    <property type="entry name" value="RRM"/>
    <property type="match status" value="1"/>
</dbReference>
<proteinExistence type="predicted"/>
<feature type="compositionally biased region" description="Polar residues" evidence="2">
    <location>
        <begin position="658"/>
        <end position="700"/>
    </location>
</feature>
<keyword evidence="5" id="KW-1185">Reference proteome</keyword>
<dbReference type="AlphaFoldDB" id="W9C9C7"/>
<dbReference type="InterPro" id="IPR000504">
    <property type="entry name" value="RRM_dom"/>
</dbReference>
<keyword evidence="1" id="KW-0694">RNA-binding</keyword>
<dbReference type="InterPro" id="IPR012677">
    <property type="entry name" value="Nucleotide-bd_a/b_plait_sf"/>
</dbReference>
<feature type="region of interest" description="Disordered" evidence="2">
    <location>
        <begin position="36"/>
        <end position="59"/>
    </location>
</feature>
<dbReference type="OrthoDB" id="3941926at2759"/>
<feature type="compositionally biased region" description="Basic and acidic residues" evidence="2">
    <location>
        <begin position="385"/>
        <end position="398"/>
    </location>
</feature>
<feature type="compositionally biased region" description="Polar residues" evidence="2">
    <location>
        <begin position="1170"/>
        <end position="1181"/>
    </location>
</feature>
<comment type="caution">
    <text evidence="4">The sequence shown here is derived from an EMBL/GenBank/DDBJ whole genome shotgun (WGS) entry which is preliminary data.</text>
</comment>
<dbReference type="GO" id="GO:0003723">
    <property type="term" value="F:RNA binding"/>
    <property type="evidence" value="ECO:0007669"/>
    <property type="project" value="UniProtKB-UniRule"/>
</dbReference>
<reference evidence="4 5" key="1">
    <citation type="journal article" date="2014" name="Genome Announc.">
        <title>Draft genome sequence of Sclerotinia borealis, a psychrophilic plant pathogenic fungus.</title>
        <authorList>
            <person name="Mardanov A.V."/>
            <person name="Beletsky A.V."/>
            <person name="Kadnikov V.V."/>
            <person name="Ignatov A.N."/>
            <person name="Ravin N.V."/>
        </authorList>
    </citation>
    <scope>NUCLEOTIDE SEQUENCE [LARGE SCALE GENOMIC DNA]</scope>
    <source>
        <strain evidence="5">F-4157</strain>
    </source>
</reference>
<accession>W9C9C7</accession>